<keyword evidence="2" id="KW-0472">Membrane</keyword>
<dbReference type="Gene3D" id="3.30.450.20">
    <property type="entry name" value="PAS domain"/>
    <property type="match status" value="2"/>
</dbReference>
<dbReference type="PANTHER" id="PTHR10166:SF66">
    <property type="entry name" value="VWFA AND CACHE DOMAIN-CONTAINING PROTEIN CG16868"/>
    <property type="match status" value="1"/>
</dbReference>
<keyword evidence="6" id="KW-1185">Reference proteome</keyword>
<feature type="chain" id="PRO_5036484191" description="VWFA domain-containing protein" evidence="3">
    <location>
        <begin position="22"/>
        <end position="1149"/>
    </location>
</feature>
<dbReference type="GO" id="GO:0005891">
    <property type="term" value="C:voltage-gated calcium channel complex"/>
    <property type="evidence" value="ECO:0007669"/>
    <property type="project" value="TreeGrafter"/>
</dbReference>
<dbReference type="Proteomes" id="UP000005408">
    <property type="component" value="Unassembled WGS sequence"/>
</dbReference>
<dbReference type="PROSITE" id="PS50234">
    <property type="entry name" value="VWFA"/>
    <property type="match status" value="1"/>
</dbReference>
<keyword evidence="2" id="KW-0812">Transmembrane</keyword>
<reference evidence="5" key="1">
    <citation type="submission" date="2022-08" db="UniProtKB">
        <authorList>
            <consortium name="EnsemblMetazoa"/>
        </authorList>
    </citation>
    <scope>IDENTIFICATION</scope>
    <source>
        <strain evidence="5">05x7-T-G4-1.051#20</strain>
    </source>
</reference>
<evidence type="ECO:0000313" key="6">
    <source>
        <dbReference type="Proteomes" id="UP000005408"/>
    </source>
</evidence>
<protein>
    <recommendedName>
        <fullName evidence="4">VWFA domain-containing protein</fullName>
    </recommendedName>
</protein>
<feature type="region of interest" description="Disordered" evidence="1">
    <location>
        <begin position="1115"/>
        <end position="1149"/>
    </location>
</feature>
<dbReference type="InterPro" id="IPR051173">
    <property type="entry name" value="Ca_channel_alpha-2/delta"/>
</dbReference>
<keyword evidence="3" id="KW-0732">Signal</keyword>
<accession>A0A8W8JVU3</accession>
<evidence type="ECO:0000256" key="1">
    <source>
        <dbReference type="SAM" id="MobiDB-lite"/>
    </source>
</evidence>
<evidence type="ECO:0000259" key="4">
    <source>
        <dbReference type="PROSITE" id="PS50234"/>
    </source>
</evidence>
<feature type="signal peptide" evidence="3">
    <location>
        <begin position="1"/>
        <end position="21"/>
    </location>
</feature>
<dbReference type="Gene3D" id="3.40.50.410">
    <property type="entry name" value="von Willebrand factor, type A domain"/>
    <property type="match status" value="1"/>
</dbReference>
<dbReference type="SUPFAM" id="SSF53300">
    <property type="entry name" value="vWA-like"/>
    <property type="match status" value="1"/>
</dbReference>
<name>A0A8W8JVU3_MAGGI</name>
<evidence type="ECO:0000313" key="5">
    <source>
        <dbReference type="EnsemblMetazoa" id="G21269.1:cds"/>
    </source>
</evidence>
<dbReference type="AlphaFoldDB" id="A0A8W8JVU3"/>
<feature type="transmembrane region" description="Helical" evidence="2">
    <location>
        <begin position="1056"/>
        <end position="1079"/>
    </location>
</feature>
<evidence type="ECO:0000256" key="2">
    <source>
        <dbReference type="SAM" id="Phobius"/>
    </source>
</evidence>
<dbReference type="SMART" id="SM00327">
    <property type="entry name" value="VWA"/>
    <property type="match status" value="1"/>
</dbReference>
<dbReference type="InterPro" id="IPR002035">
    <property type="entry name" value="VWF_A"/>
</dbReference>
<dbReference type="PANTHER" id="PTHR10166">
    <property type="entry name" value="VOLTAGE-DEPENDENT CALCIUM CHANNEL SUBUNIT ALPHA-2/DELTA-RELATED"/>
    <property type="match status" value="1"/>
</dbReference>
<feature type="domain" description="VWFA" evidence="4">
    <location>
        <begin position="207"/>
        <end position="412"/>
    </location>
</feature>
<proteinExistence type="predicted"/>
<dbReference type="EnsemblMetazoa" id="G21269.1">
    <property type="protein sequence ID" value="G21269.1:cds"/>
    <property type="gene ID" value="G21269"/>
</dbReference>
<keyword evidence="2" id="KW-1133">Transmembrane helix</keyword>
<dbReference type="Pfam" id="PF00092">
    <property type="entry name" value="VWA"/>
    <property type="match status" value="1"/>
</dbReference>
<evidence type="ECO:0000256" key="3">
    <source>
        <dbReference type="SAM" id="SignalP"/>
    </source>
</evidence>
<dbReference type="GO" id="GO:0005245">
    <property type="term" value="F:voltage-gated calcium channel activity"/>
    <property type="evidence" value="ECO:0007669"/>
    <property type="project" value="TreeGrafter"/>
</dbReference>
<sequence>NKTMLSYPILIAFLLPCLSNAQDVSQLTGQKFSDELERMDINGIGAPNLQNYYDSLIYDKQTDTGTDIVIKMTDNLAQMFQTMTNQLRNVKDAIEQEYDDFSTTVQNIFPQCCKIKGTYSPKFRTEVSETRACISQSPPPNHFPNKKIEDVMKSNYQNNPNLLWQYFGGSDGTFLVFPAHRFSDNCFSYDPRLRQYYVATAANKPKDVVVAVDVSGVTATRSNYNSKTLLIVAREAVQYVIDTLNPNDRIGLVAFNDKAKRPLSCHGTQLAKATTSNKKILQDFTKTWTSEGNSNYSAGIEAAFSYFVSSEAEPQRNTRESVILFLAAGDNSGEDPLDVIKDENEARNNSVTILTYSFGIGISSSWRELLTNMSKQVKNDNPYGHKIKEGTYTHMVNHSLLHSKMSSYYKDLSITNLGDEPVFSVPYVDERSAKTGLISSLCLPVDKLGGLVGVTCTDILLDELLSDITNFKQGELSYAFMIDGQGRVMVHYLQPTPNAITINPDPIDIYTLETSPEAKPMIESMKRGENGTKTFKHLRTISRGILEYEGIEAREVEAEYSWRKVPGTNFSLCVVLGKNDQQSRLNQNQELLVKKGVFYYHRLDLNTKPTQKCREYQRYSTIEHSMVMLSPHAFVKPYEYLYRNETHAEVVAYSRYLNDETEFQANENLKLKENVKTSIQATYKAEEFWKQNQDQSQFVVWRYLGTRDGHVRVYPAVEISKDYDHFMRPWWRRTVAQKGKFVVVSPYLDNWGAGLIVTQCKAVYEGRSYGSHSKADIVDVVQCIDYPYPYFSRMFLNTYPECNSDEYRCMVIDISGFLVIYPSFSVVADEPDIELKHLGMMERNIMQELLNEKIIEKESCLDIETKKQFFSYRVLLSDLDEPVNKLLTKGYKISPVPKSNIYIIIKRKDRLSPGTCCPFSNISPLENTCSGTDCCLCHKIVPYDSCQEKTTSGQPYHICSARLPDSNVRVDRELDKIKSLSPCFDGQCDARKNEQNCYKVAGCSWCVQDNVGIEYTPDNQCCNIFETCPFGKVEDQKQTSCLKMKMETSKNSSSEVLIVATSGVAGGVVIILIIVLITVKYRNRTQRQNENPDYLTAVSENVVYSRTNEIQYLSGEAEKPSQMNQYSSMSTSSDGSGNCPVDNTQKVQT</sequence>
<dbReference type="InterPro" id="IPR036465">
    <property type="entry name" value="vWFA_dom_sf"/>
</dbReference>
<organism evidence="5 6">
    <name type="scientific">Magallana gigas</name>
    <name type="common">Pacific oyster</name>
    <name type="synonym">Crassostrea gigas</name>
    <dbReference type="NCBI Taxonomy" id="29159"/>
    <lineage>
        <taxon>Eukaryota</taxon>
        <taxon>Metazoa</taxon>
        <taxon>Spiralia</taxon>
        <taxon>Lophotrochozoa</taxon>
        <taxon>Mollusca</taxon>
        <taxon>Bivalvia</taxon>
        <taxon>Autobranchia</taxon>
        <taxon>Pteriomorphia</taxon>
        <taxon>Ostreida</taxon>
        <taxon>Ostreoidea</taxon>
        <taxon>Ostreidae</taxon>
        <taxon>Magallana</taxon>
    </lineage>
</organism>
<feature type="compositionally biased region" description="Low complexity" evidence="1">
    <location>
        <begin position="1127"/>
        <end position="1136"/>
    </location>
</feature>